<reference evidence="4" key="2">
    <citation type="submission" date="2020-04" db="EMBL/GenBank/DDBJ databases">
        <authorList>
            <consortium name="NCBI Genome Project"/>
        </authorList>
    </citation>
    <scope>NUCLEOTIDE SEQUENCE</scope>
    <source>
        <strain evidence="4">CBS 781.70</strain>
    </source>
</reference>
<protein>
    <recommendedName>
        <fullName evidence="5">Secreted protein</fullName>
    </recommendedName>
</protein>
<evidence type="ECO:0000313" key="4">
    <source>
        <dbReference type="RefSeq" id="XP_033536098.1"/>
    </source>
</evidence>
<proteinExistence type="predicted"/>
<reference evidence="2 4" key="1">
    <citation type="submission" date="2020-01" db="EMBL/GenBank/DDBJ databases">
        <authorList>
            <consortium name="DOE Joint Genome Institute"/>
            <person name="Haridas S."/>
            <person name="Albert R."/>
            <person name="Binder M."/>
            <person name="Bloem J."/>
            <person name="Labutti K."/>
            <person name="Salamov A."/>
            <person name="Andreopoulos B."/>
            <person name="Baker S.E."/>
            <person name="Barry K."/>
            <person name="Bills G."/>
            <person name="Bluhm B.H."/>
            <person name="Cannon C."/>
            <person name="Castanera R."/>
            <person name="Culley D.E."/>
            <person name="Daum C."/>
            <person name="Ezra D."/>
            <person name="Gonzalez J.B."/>
            <person name="Henrissat B."/>
            <person name="Kuo A."/>
            <person name="Liang C."/>
            <person name="Lipzen A."/>
            <person name="Lutzoni F."/>
            <person name="Magnuson J."/>
            <person name="Mondo S."/>
            <person name="Nolan M."/>
            <person name="Ohm R."/>
            <person name="Pangilinan J."/>
            <person name="Park H.-J."/>
            <person name="Ramirez L."/>
            <person name="Alfaro M."/>
            <person name="Sun H."/>
            <person name="Tritt A."/>
            <person name="Yoshinaga Y."/>
            <person name="Zwiers L.-H."/>
            <person name="Turgeon B.G."/>
            <person name="Goodwin S.B."/>
            <person name="Spatafora J.W."/>
            <person name="Crous P.W."/>
            <person name="Grigoriev I.V."/>
        </authorList>
    </citation>
    <scope>NUCLEOTIDE SEQUENCE</scope>
    <source>
        <strain evidence="2 4">CBS 781.70</strain>
    </source>
</reference>
<dbReference type="GeneID" id="54415445"/>
<organism evidence="2">
    <name type="scientific">Eremomyces bilateralis CBS 781.70</name>
    <dbReference type="NCBI Taxonomy" id="1392243"/>
    <lineage>
        <taxon>Eukaryota</taxon>
        <taxon>Fungi</taxon>
        <taxon>Dikarya</taxon>
        <taxon>Ascomycota</taxon>
        <taxon>Pezizomycotina</taxon>
        <taxon>Dothideomycetes</taxon>
        <taxon>Dothideomycetes incertae sedis</taxon>
        <taxon>Eremomycetales</taxon>
        <taxon>Eremomycetaceae</taxon>
        <taxon>Eremomyces</taxon>
    </lineage>
</organism>
<accession>A0A6G1G8R9</accession>
<evidence type="ECO:0000313" key="3">
    <source>
        <dbReference type="Proteomes" id="UP000504638"/>
    </source>
</evidence>
<evidence type="ECO:0000313" key="2">
    <source>
        <dbReference type="EMBL" id="KAF1814467.1"/>
    </source>
</evidence>
<gene>
    <name evidence="2 4" type="ORF">P152DRAFT_272648</name>
</gene>
<dbReference type="EMBL" id="ML975153">
    <property type="protein sequence ID" value="KAF1814467.1"/>
    <property type="molecule type" value="Genomic_DNA"/>
</dbReference>
<sequence length="212" mass="23408">MVTPCTFLVLLIDTSRMVSRESVTRMGWSRVDEEPSAGATHDGSPRCDPIADGCRVACLRQVLAVRCGWWCYGATTSTHRRLGQLHFPGLGWWRCVRNIRSLEMDDDGHAYSLVCTTLGPMMEAVSIPTDDQVIILRINSDTMERESGGVADHSEGFNTPCLPFGGPISEFSRCFPPPFILDGFNAFNAGFNASQSGFILTSIHPSWYLVNL</sequence>
<evidence type="ECO:0008006" key="5">
    <source>
        <dbReference type="Google" id="ProtNLM"/>
    </source>
</evidence>
<reference evidence="4" key="3">
    <citation type="submission" date="2025-04" db="UniProtKB">
        <authorList>
            <consortium name="RefSeq"/>
        </authorList>
    </citation>
    <scope>IDENTIFICATION</scope>
    <source>
        <strain evidence="4">CBS 781.70</strain>
    </source>
</reference>
<evidence type="ECO:0000256" key="1">
    <source>
        <dbReference type="SAM" id="SignalP"/>
    </source>
</evidence>
<dbReference type="AlphaFoldDB" id="A0A6G1G8R9"/>
<name>A0A6G1G8R9_9PEZI</name>
<dbReference type="Proteomes" id="UP000504638">
    <property type="component" value="Unplaced"/>
</dbReference>
<keyword evidence="3" id="KW-1185">Reference proteome</keyword>
<keyword evidence="1" id="KW-0732">Signal</keyword>
<feature type="chain" id="PRO_5044631918" description="Secreted protein" evidence="1">
    <location>
        <begin position="21"/>
        <end position="212"/>
    </location>
</feature>
<dbReference type="RefSeq" id="XP_033536098.1">
    <property type="nucleotide sequence ID" value="XM_033674875.1"/>
</dbReference>
<feature type="signal peptide" evidence="1">
    <location>
        <begin position="1"/>
        <end position="20"/>
    </location>
</feature>